<name>A0A8S2T6N1_9BILA</name>
<dbReference type="InterPro" id="IPR012337">
    <property type="entry name" value="RNaseH-like_sf"/>
</dbReference>
<dbReference type="EMBL" id="CAJOBJ010030731">
    <property type="protein sequence ID" value="CAF4271185.1"/>
    <property type="molecule type" value="Genomic_DNA"/>
</dbReference>
<dbReference type="GO" id="GO:0003676">
    <property type="term" value="F:nucleic acid binding"/>
    <property type="evidence" value="ECO:0007669"/>
    <property type="project" value="InterPro"/>
</dbReference>
<sequence>MTERVNRTLKPLIAIYAQQQPTSWDKEIQKLAYAIRTAVNETTGETPAFMMFGRDPRGPLDLLIGERTEEARPTTNEHVQIQEYKK</sequence>
<protein>
    <submittedName>
        <fullName evidence="1">Uncharacterized protein</fullName>
    </submittedName>
</protein>
<dbReference type="SUPFAM" id="SSF53098">
    <property type="entry name" value="Ribonuclease H-like"/>
    <property type="match status" value="1"/>
</dbReference>
<accession>A0A8S2T6N1</accession>
<comment type="caution">
    <text evidence="1">The sequence shown here is derived from an EMBL/GenBank/DDBJ whole genome shotgun (WGS) entry which is preliminary data.</text>
</comment>
<proteinExistence type="predicted"/>
<organism evidence="1 2">
    <name type="scientific">Rotaria magnacalcarata</name>
    <dbReference type="NCBI Taxonomy" id="392030"/>
    <lineage>
        <taxon>Eukaryota</taxon>
        <taxon>Metazoa</taxon>
        <taxon>Spiralia</taxon>
        <taxon>Gnathifera</taxon>
        <taxon>Rotifera</taxon>
        <taxon>Eurotatoria</taxon>
        <taxon>Bdelloidea</taxon>
        <taxon>Philodinida</taxon>
        <taxon>Philodinidae</taxon>
        <taxon>Rotaria</taxon>
    </lineage>
</organism>
<evidence type="ECO:0000313" key="1">
    <source>
        <dbReference type="EMBL" id="CAF4271185.1"/>
    </source>
</evidence>
<reference evidence="1" key="1">
    <citation type="submission" date="2021-02" db="EMBL/GenBank/DDBJ databases">
        <authorList>
            <person name="Nowell W R."/>
        </authorList>
    </citation>
    <scope>NUCLEOTIDE SEQUENCE</scope>
</reference>
<dbReference type="InterPro" id="IPR036397">
    <property type="entry name" value="RNaseH_sf"/>
</dbReference>
<feature type="non-terminal residue" evidence="1">
    <location>
        <position position="86"/>
    </location>
</feature>
<dbReference type="Proteomes" id="UP000681720">
    <property type="component" value="Unassembled WGS sequence"/>
</dbReference>
<evidence type="ECO:0000313" key="2">
    <source>
        <dbReference type="Proteomes" id="UP000681720"/>
    </source>
</evidence>
<gene>
    <name evidence="1" type="ORF">GIL414_LOCUS24564</name>
</gene>
<dbReference type="AlphaFoldDB" id="A0A8S2T6N1"/>
<dbReference type="Gene3D" id="3.30.420.10">
    <property type="entry name" value="Ribonuclease H-like superfamily/Ribonuclease H"/>
    <property type="match status" value="1"/>
</dbReference>